<keyword evidence="5" id="KW-1185">Reference proteome</keyword>
<evidence type="ECO:0000313" key="4">
    <source>
        <dbReference type="Proteomes" id="UP001207736"/>
    </source>
</evidence>
<evidence type="ECO:0000256" key="1">
    <source>
        <dbReference type="SAM" id="Coils"/>
    </source>
</evidence>
<accession>A0AAV5AVJ9</accession>
<evidence type="ECO:0000313" key="2">
    <source>
        <dbReference type="EMBL" id="GJM49401.1"/>
    </source>
</evidence>
<protein>
    <recommendedName>
        <fullName evidence="6">Membrane-binding protein</fullName>
    </recommendedName>
</protein>
<dbReference type="AlphaFoldDB" id="A0AAV5AVJ9"/>
<evidence type="ECO:0000313" key="3">
    <source>
        <dbReference type="EMBL" id="GJM52551.1"/>
    </source>
</evidence>
<name>A0AAV5AVJ9_9FLAO</name>
<proteinExistence type="predicted"/>
<sequence length="148" mass="17408">MSIYHSVYAAHDLIKKKIFLVQKFVLVKKKKYICDKIYKLVNKKNSMAKSYSEKIIATKLMIDGIKEHKDSLPHGVSIDIATKMEELRSKIETLNSEQESLKAELKRKTDTITKEFQELDKIYNDAKKRIKLDVEQTLWRKFGIEDKK</sequence>
<dbReference type="Proteomes" id="UP001207736">
    <property type="component" value="Unassembled WGS sequence"/>
</dbReference>
<evidence type="ECO:0008006" key="6">
    <source>
        <dbReference type="Google" id="ProtNLM"/>
    </source>
</evidence>
<dbReference type="EMBL" id="BQKB01000013">
    <property type="protein sequence ID" value="GJM52551.1"/>
    <property type="molecule type" value="Genomic_DNA"/>
</dbReference>
<keyword evidence="1" id="KW-0175">Coiled coil</keyword>
<comment type="caution">
    <text evidence="2">The sequence shown here is derived from an EMBL/GenBank/DDBJ whole genome shotgun (WGS) entry which is preliminary data.</text>
</comment>
<feature type="coiled-coil region" evidence="1">
    <location>
        <begin position="84"/>
        <end position="111"/>
    </location>
</feature>
<dbReference type="EMBL" id="BQKA01000006">
    <property type="protein sequence ID" value="GJM49401.1"/>
    <property type="molecule type" value="Genomic_DNA"/>
</dbReference>
<gene>
    <name evidence="2" type="ORF">RCZ15_03760</name>
    <name evidence="3" type="ORF">RCZ16_08680</name>
</gene>
<organism evidence="2 4">
    <name type="scientific">Capnocytophaga catalasegens</name>
    <dbReference type="NCBI Taxonomy" id="1004260"/>
    <lineage>
        <taxon>Bacteria</taxon>
        <taxon>Pseudomonadati</taxon>
        <taxon>Bacteroidota</taxon>
        <taxon>Flavobacteriia</taxon>
        <taxon>Flavobacteriales</taxon>
        <taxon>Flavobacteriaceae</taxon>
        <taxon>Capnocytophaga</taxon>
    </lineage>
</organism>
<dbReference type="Proteomes" id="UP001208692">
    <property type="component" value="Unassembled WGS sequence"/>
</dbReference>
<reference evidence="2 5" key="1">
    <citation type="submission" date="2021-11" db="EMBL/GenBank/DDBJ databases">
        <title>Draft genome sequence of Capnocytophaga sp. strain KC07075 isolated from cat oral cavity.</title>
        <authorList>
            <person name="Suzuki M."/>
            <person name="Imaoka K."/>
            <person name="Kimura M."/>
            <person name="Morikawa S."/>
            <person name="Maeda K."/>
        </authorList>
    </citation>
    <scope>NUCLEOTIDE SEQUENCE</scope>
    <source>
        <strain evidence="2">KC07075</strain>
        <strain evidence="3 5">KC07079</strain>
    </source>
</reference>
<evidence type="ECO:0000313" key="5">
    <source>
        <dbReference type="Proteomes" id="UP001208692"/>
    </source>
</evidence>